<feature type="non-terminal residue" evidence="1">
    <location>
        <position position="82"/>
    </location>
</feature>
<gene>
    <name evidence="1" type="ORF">EWB00_007960</name>
</gene>
<keyword evidence="2" id="KW-1185">Reference proteome</keyword>
<accession>A0A4Z2CST7</accession>
<reference evidence="1 2" key="1">
    <citation type="submission" date="2019-03" db="EMBL/GenBank/DDBJ databases">
        <title>An improved genome assembly of the fluke Schistosoma japonicum.</title>
        <authorList>
            <person name="Hu W."/>
            <person name="Luo F."/>
            <person name="Yin M."/>
            <person name="Mo X."/>
            <person name="Sun C."/>
            <person name="Wu Q."/>
            <person name="Zhu B."/>
            <person name="Xiang M."/>
            <person name="Wang J."/>
            <person name="Wang Y."/>
            <person name="Zhang T."/>
            <person name="Xu B."/>
            <person name="Zheng H."/>
            <person name="Feng Z."/>
        </authorList>
    </citation>
    <scope>NUCLEOTIDE SEQUENCE [LARGE SCALE GENOMIC DNA]</scope>
    <source>
        <strain evidence="1">HuSjv2</strain>
        <tissue evidence="1">Worms</tissue>
    </source>
</reference>
<sequence length="82" mass="9025">AELILKKLLIKRPCVTGLKQLSVGLCGHALRSLRPTLICLFQRTQRVDAPAPLRTILSHVKGQKSSCDNHRGISLTNIVSKL</sequence>
<proteinExistence type="predicted"/>
<protein>
    <submittedName>
        <fullName evidence="1">Uncharacterized protein</fullName>
    </submittedName>
</protein>
<evidence type="ECO:0000313" key="1">
    <source>
        <dbReference type="EMBL" id="TNN07090.1"/>
    </source>
</evidence>
<dbReference type="AlphaFoldDB" id="A0A4Z2CST7"/>
<feature type="non-terminal residue" evidence="1">
    <location>
        <position position="1"/>
    </location>
</feature>
<comment type="caution">
    <text evidence="1">The sequence shown here is derived from an EMBL/GenBank/DDBJ whole genome shotgun (WGS) entry which is preliminary data.</text>
</comment>
<name>A0A4Z2CST7_SCHJA</name>
<dbReference type="Proteomes" id="UP000311919">
    <property type="component" value="Unassembled WGS sequence"/>
</dbReference>
<organism evidence="1 2">
    <name type="scientific">Schistosoma japonicum</name>
    <name type="common">Blood fluke</name>
    <dbReference type="NCBI Taxonomy" id="6182"/>
    <lineage>
        <taxon>Eukaryota</taxon>
        <taxon>Metazoa</taxon>
        <taxon>Spiralia</taxon>
        <taxon>Lophotrochozoa</taxon>
        <taxon>Platyhelminthes</taxon>
        <taxon>Trematoda</taxon>
        <taxon>Digenea</taxon>
        <taxon>Strigeidida</taxon>
        <taxon>Schistosomatoidea</taxon>
        <taxon>Schistosomatidae</taxon>
        <taxon>Schistosoma</taxon>
    </lineage>
</organism>
<evidence type="ECO:0000313" key="2">
    <source>
        <dbReference type="Proteomes" id="UP000311919"/>
    </source>
</evidence>
<dbReference type="EMBL" id="SKCS01000440">
    <property type="protein sequence ID" value="TNN07090.1"/>
    <property type="molecule type" value="Genomic_DNA"/>
</dbReference>